<evidence type="ECO:0000256" key="11">
    <source>
        <dbReference type="SAM" id="Phobius"/>
    </source>
</evidence>
<evidence type="ECO:0000313" key="13">
    <source>
        <dbReference type="EnsemblMetazoa" id="XP_029343108.1"/>
    </source>
</evidence>
<evidence type="ECO:0000256" key="5">
    <source>
        <dbReference type="ARBA" id="ARBA00022786"/>
    </source>
</evidence>
<organism evidence="13 14">
    <name type="scientific">Acyrthosiphon pisum</name>
    <name type="common">Pea aphid</name>
    <dbReference type="NCBI Taxonomy" id="7029"/>
    <lineage>
        <taxon>Eukaryota</taxon>
        <taxon>Metazoa</taxon>
        <taxon>Ecdysozoa</taxon>
        <taxon>Arthropoda</taxon>
        <taxon>Hexapoda</taxon>
        <taxon>Insecta</taxon>
        <taxon>Pterygota</taxon>
        <taxon>Neoptera</taxon>
        <taxon>Paraneoptera</taxon>
        <taxon>Hemiptera</taxon>
        <taxon>Sternorrhyncha</taxon>
        <taxon>Aphidomorpha</taxon>
        <taxon>Aphidoidea</taxon>
        <taxon>Aphididae</taxon>
        <taxon>Macrosiphini</taxon>
        <taxon>Acyrthosiphon</taxon>
    </lineage>
</organism>
<dbReference type="PROSITE" id="PS00518">
    <property type="entry name" value="ZF_RING_1"/>
    <property type="match status" value="1"/>
</dbReference>
<dbReference type="OrthoDB" id="9049620at2759"/>
<evidence type="ECO:0000256" key="4">
    <source>
        <dbReference type="ARBA" id="ARBA00022771"/>
    </source>
</evidence>
<protein>
    <recommendedName>
        <fullName evidence="12">RING-type domain-containing protein</fullName>
    </recommendedName>
</protein>
<dbReference type="PROSITE" id="PS50089">
    <property type="entry name" value="ZF_RING_2"/>
    <property type="match status" value="1"/>
</dbReference>
<feature type="transmembrane region" description="Helical" evidence="11">
    <location>
        <begin position="268"/>
        <end position="290"/>
    </location>
</feature>
<feature type="transmembrane region" description="Helical" evidence="11">
    <location>
        <begin position="200"/>
        <end position="220"/>
    </location>
</feature>
<keyword evidence="7 11" id="KW-1133">Transmembrane helix</keyword>
<name>A0A8R2JNJ5_ACYPI</name>
<dbReference type="GO" id="GO:1904294">
    <property type="term" value="P:positive regulation of ERAD pathway"/>
    <property type="evidence" value="ECO:0007669"/>
    <property type="project" value="InterPro"/>
</dbReference>
<evidence type="ECO:0000256" key="6">
    <source>
        <dbReference type="ARBA" id="ARBA00022833"/>
    </source>
</evidence>
<evidence type="ECO:0000256" key="8">
    <source>
        <dbReference type="ARBA" id="ARBA00023136"/>
    </source>
</evidence>
<feature type="compositionally biased region" description="Low complexity" evidence="10">
    <location>
        <begin position="165"/>
        <end position="184"/>
    </location>
</feature>
<dbReference type="Gene3D" id="3.30.40.10">
    <property type="entry name" value="Zinc/RING finger domain, C3HC4 (zinc finger)"/>
    <property type="match status" value="1"/>
</dbReference>
<accession>A0A8R2JNJ5</accession>
<dbReference type="CDD" id="cd16532">
    <property type="entry name" value="RING-HC_RNFT1-like"/>
    <property type="match status" value="1"/>
</dbReference>
<keyword evidence="14" id="KW-1185">Reference proteome</keyword>
<feature type="region of interest" description="Disordered" evidence="10">
    <location>
        <begin position="124"/>
        <end position="146"/>
    </location>
</feature>
<evidence type="ECO:0000313" key="14">
    <source>
        <dbReference type="Proteomes" id="UP000007819"/>
    </source>
</evidence>
<dbReference type="InterPro" id="IPR017907">
    <property type="entry name" value="Znf_RING_CS"/>
</dbReference>
<feature type="domain" description="RING-type" evidence="12">
    <location>
        <begin position="439"/>
        <end position="477"/>
    </location>
</feature>
<feature type="region of interest" description="Disordered" evidence="10">
    <location>
        <begin position="1"/>
        <end position="21"/>
    </location>
</feature>
<dbReference type="OMA" id="VIGFYWW"/>
<evidence type="ECO:0000256" key="7">
    <source>
        <dbReference type="ARBA" id="ARBA00022989"/>
    </source>
</evidence>
<dbReference type="AlphaFoldDB" id="A0A8R2JNJ5"/>
<evidence type="ECO:0000256" key="1">
    <source>
        <dbReference type="ARBA" id="ARBA00004141"/>
    </source>
</evidence>
<reference evidence="14" key="1">
    <citation type="submission" date="2010-06" db="EMBL/GenBank/DDBJ databases">
        <authorList>
            <person name="Jiang H."/>
            <person name="Abraham K."/>
            <person name="Ali S."/>
            <person name="Alsbrooks S.L."/>
            <person name="Anim B.N."/>
            <person name="Anosike U.S."/>
            <person name="Attaway T."/>
            <person name="Bandaranaike D.P."/>
            <person name="Battles P.K."/>
            <person name="Bell S.N."/>
            <person name="Bell A.V."/>
            <person name="Beltran B."/>
            <person name="Bickham C."/>
            <person name="Bustamante Y."/>
            <person name="Caleb T."/>
            <person name="Canada A."/>
            <person name="Cardenas V."/>
            <person name="Carter K."/>
            <person name="Chacko J."/>
            <person name="Chandrabose M.N."/>
            <person name="Chavez D."/>
            <person name="Chavez A."/>
            <person name="Chen L."/>
            <person name="Chu H.-S."/>
            <person name="Claassen K.J."/>
            <person name="Cockrell R."/>
            <person name="Collins M."/>
            <person name="Cooper J.A."/>
            <person name="Cree A."/>
            <person name="Curry S.M."/>
            <person name="Da Y."/>
            <person name="Dao M.D."/>
            <person name="Das B."/>
            <person name="Davila M.-L."/>
            <person name="Davy-Carroll L."/>
            <person name="Denson S."/>
            <person name="Dinh H."/>
            <person name="Ebong V.E."/>
            <person name="Edwards J.R."/>
            <person name="Egan A."/>
            <person name="El-Daye J."/>
            <person name="Escobedo L."/>
            <person name="Fernandez S."/>
            <person name="Fernando P.R."/>
            <person name="Flagg N."/>
            <person name="Forbes L.D."/>
            <person name="Fowler R.G."/>
            <person name="Fu Q."/>
            <person name="Gabisi R.A."/>
            <person name="Ganer J."/>
            <person name="Garbino Pronczuk A."/>
            <person name="Garcia R.M."/>
            <person name="Garner T."/>
            <person name="Garrett T.E."/>
            <person name="Gonzalez D.A."/>
            <person name="Hamid H."/>
            <person name="Hawkins E.S."/>
            <person name="Hirani K."/>
            <person name="Hogues M.E."/>
            <person name="Hollins B."/>
            <person name="Hsiao C.-H."/>
            <person name="Jabil R."/>
            <person name="James M.L."/>
            <person name="Jhangiani S.N."/>
            <person name="Johnson B."/>
            <person name="Johnson Q."/>
            <person name="Joshi V."/>
            <person name="Kalu J.B."/>
            <person name="Kam C."/>
            <person name="Kashfia A."/>
            <person name="Keebler J."/>
            <person name="Kisamo H."/>
            <person name="Kovar C.L."/>
            <person name="Lago L.A."/>
            <person name="Lai C.-Y."/>
            <person name="Laidlaw J."/>
            <person name="Lara F."/>
            <person name="Le T.-K."/>
            <person name="Lee S.L."/>
            <person name="Legall F.H."/>
            <person name="Lemon S.J."/>
            <person name="Lewis L.R."/>
            <person name="Li B."/>
            <person name="Liu Y."/>
            <person name="Liu Y.-S."/>
            <person name="Lopez J."/>
            <person name="Lozado R.J."/>
            <person name="Lu J."/>
            <person name="Madu R.C."/>
            <person name="Maheshwari M."/>
            <person name="Maheshwari R."/>
            <person name="Malloy K."/>
            <person name="Martinez E."/>
            <person name="Mathew T."/>
            <person name="Mercado I.C."/>
            <person name="Mercado C."/>
            <person name="Meyer B."/>
            <person name="Montgomery K."/>
            <person name="Morgan M.B."/>
            <person name="Munidasa M."/>
            <person name="Nazareth L.V."/>
            <person name="Nelson J."/>
            <person name="Ng B.M."/>
            <person name="Nguyen N.B."/>
            <person name="Nguyen P.Q."/>
            <person name="Nguyen T."/>
            <person name="Obregon M."/>
            <person name="Okwuonu G.O."/>
            <person name="Onwere C.G."/>
            <person name="Orozco G."/>
            <person name="Parra A."/>
            <person name="Patel S."/>
            <person name="Patil S."/>
            <person name="Perez A."/>
            <person name="Perez Y."/>
            <person name="Pham C."/>
            <person name="Primus E.L."/>
            <person name="Pu L.-L."/>
            <person name="Puazo M."/>
            <person name="Qin X."/>
            <person name="Quiroz J.B."/>
            <person name="Reese J."/>
            <person name="Richards S."/>
            <person name="Rives C.M."/>
            <person name="Robberts R."/>
            <person name="Ruiz S.J."/>
            <person name="Ruiz M.J."/>
            <person name="Santibanez J."/>
            <person name="Schneider B.W."/>
            <person name="Sisson I."/>
            <person name="Smith M."/>
            <person name="Sodergren E."/>
            <person name="Song X.-Z."/>
            <person name="Song B.B."/>
            <person name="Summersgill H."/>
            <person name="Thelus R."/>
            <person name="Thornton R.D."/>
            <person name="Trejos Z.Y."/>
            <person name="Usmani K."/>
            <person name="Vattathil S."/>
            <person name="Villasana D."/>
            <person name="Walker D.L."/>
            <person name="Wang S."/>
            <person name="Wang K."/>
            <person name="White C.S."/>
            <person name="Williams A.C."/>
            <person name="Williamson J."/>
            <person name="Wilson K."/>
            <person name="Woghiren I.O."/>
            <person name="Woodworth J.R."/>
            <person name="Worley K.C."/>
            <person name="Wright R.A."/>
            <person name="Wu W."/>
            <person name="Young L."/>
            <person name="Zhang L."/>
            <person name="Zhang J."/>
            <person name="Zhu Y."/>
            <person name="Muzny D.M."/>
            <person name="Weinstock G."/>
            <person name="Gibbs R.A."/>
        </authorList>
    </citation>
    <scope>NUCLEOTIDE SEQUENCE [LARGE SCALE GENOMIC DNA]</scope>
    <source>
        <strain evidence="14">LSR1</strain>
    </source>
</reference>
<dbReference type="Proteomes" id="UP000007819">
    <property type="component" value="Chromosome A1"/>
</dbReference>
<keyword evidence="2 11" id="KW-0812">Transmembrane</keyword>
<comment type="subcellular location">
    <subcellularLocation>
        <location evidence="1">Membrane</location>
        <topology evidence="1">Multi-pass membrane protein</topology>
    </subcellularLocation>
</comment>
<proteinExistence type="predicted"/>
<dbReference type="GO" id="GO:0008270">
    <property type="term" value="F:zinc ion binding"/>
    <property type="evidence" value="ECO:0007669"/>
    <property type="project" value="UniProtKB-KW"/>
</dbReference>
<dbReference type="Pfam" id="PF13920">
    <property type="entry name" value="zf-C3HC4_3"/>
    <property type="match status" value="1"/>
</dbReference>
<sequence>MSNLNDEPGTAASDNDSRAAVPVASRRMSLAADLMMHIERRAAEGSAMFRSNVHNVVEELRPIITVARHPDPGSPQPLGPSSSVRLSLPTWLNLNTNNAHLPLSPPSITETEDQNFITAGEVRPAATTPVSQRLPLTTQRSHAEPNNDVAIDMNLSSSDLNVEQLPQSPGGSSLNGSNNNNNENQSEDDVLRHNPEIAQMLSVALKYIPFLLILLSKAVFDHIPGSTNERACMYLVFTAILLFLVLFISFRYFNNVVKREVAKQSQRSIGFLLFAICHMAMSVFLFYFFYTDMNLHFGLIFIPPFTQSLTISNLLWSIAVDDYILKLITIIFKIIIIMMPIKVLPIIKRGKVYLFIEATSQLYRCCVPIQPWLYYMLESYQGPKKVIGVFLSAAYMVSKGTDLMGCVKLWWTASYKLLQNVALGTAPSKEQLTIAGNNCPICHDEYATPVLLQCQHIFCEACVAKWFDREQTCPLCRAKLVDDPAWRDGSTTNFIQLF</sequence>
<evidence type="ECO:0000256" key="9">
    <source>
        <dbReference type="PROSITE-ProRule" id="PRU00175"/>
    </source>
</evidence>
<dbReference type="SMART" id="SM00184">
    <property type="entry name" value="RING"/>
    <property type="match status" value="1"/>
</dbReference>
<evidence type="ECO:0000256" key="3">
    <source>
        <dbReference type="ARBA" id="ARBA00022723"/>
    </source>
</evidence>
<feature type="transmembrane region" description="Helical" evidence="11">
    <location>
        <begin position="297"/>
        <end position="317"/>
    </location>
</feature>
<feature type="transmembrane region" description="Helical" evidence="11">
    <location>
        <begin position="232"/>
        <end position="253"/>
    </location>
</feature>
<keyword evidence="4 9" id="KW-0863">Zinc-finger</keyword>
<feature type="compositionally biased region" description="Polar residues" evidence="10">
    <location>
        <begin position="128"/>
        <end position="140"/>
    </location>
</feature>
<feature type="region of interest" description="Disordered" evidence="10">
    <location>
        <begin position="161"/>
        <end position="188"/>
    </location>
</feature>
<dbReference type="EnsemblMetazoa" id="XM_029487248.1">
    <property type="protein sequence ID" value="XP_029343108.1"/>
    <property type="gene ID" value="LOC100163984"/>
</dbReference>
<keyword evidence="6" id="KW-0862">Zinc</keyword>
<reference evidence="13" key="2">
    <citation type="submission" date="2022-06" db="UniProtKB">
        <authorList>
            <consortium name="EnsemblMetazoa"/>
        </authorList>
    </citation>
    <scope>IDENTIFICATION</scope>
</reference>
<evidence type="ECO:0000256" key="10">
    <source>
        <dbReference type="SAM" id="MobiDB-lite"/>
    </source>
</evidence>
<dbReference type="InterPro" id="IPR001841">
    <property type="entry name" value="Znf_RING"/>
</dbReference>
<evidence type="ECO:0000256" key="2">
    <source>
        <dbReference type="ARBA" id="ARBA00022692"/>
    </source>
</evidence>
<dbReference type="PANTHER" id="PTHR15860">
    <property type="entry name" value="UNCHARACTERIZED RING FINGER-CONTAINING PROTEIN"/>
    <property type="match status" value="1"/>
</dbReference>
<dbReference type="InterPro" id="IPR013083">
    <property type="entry name" value="Znf_RING/FYVE/PHD"/>
</dbReference>
<dbReference type="GO" id="GO:0016020">
    <property type="term" value="C:membrane"/>
    <property type="evidence" value="ECO:0007669"/>
    <property type="project" value="UniProtKB-SubCell"/>
</dbReference>
<dbReference type="PANTHER" id="PTHR15860:SF0">
    <property type="entry name" value="LP20373P"/>
    <property type="match status" value="1"/>
</dbReference>
<dbReference type="SUPFAM" id="SSF57850">
    <property type="entry name" value="RING/U-box"/>
    <property type="match status" value="1"/>
</dbReference>
<dbReference type="InterPro" id="IPR044235">
    <property type="entry name" value="RNFT1/2"/>
</dbReference>
<keyword evidence="8 11" id="KW-0472">Membrane</keyword>
<feature type="transmembrane region" description="Helical" evidence="11">
    <location>
        <begin position="323"/>
        <end position="341"/>
    </location>
</feature>
<keyword evidence="5" id="KW-0833">Ubl conjugation pathway</keyword>
<dbReference type="GO" id="GO:0061630">
    <property type="term" value="F:ubiquitin protein ligase activity"/>
    <property type="evidence" value="ECO:0007669"/>
    <property type="project" value="InterPro"/>
</dbReference>
<evidence type="ECO:0000259" key="12">
    <source>
        <dbReference type="PROSITE" id="PS50089"/>
    </source>
</evidence>
<keyword evidence="3" id="KW-0479">Metal-binding</keyword>